<keyword evidence="2" id="KW-1185">Reference proteome</keyword>
<accession>A0ABQ4B815</accession>
<evidence type="ECO:0000313" key="2">
    <source>
        <dbReference type="Proteomes" id="UP000624709"/>
    </source>
</evidence>
<dbReference type="EMBL" id="BOMS01000041">
    <property type="protein sequence ID" value="GIE66804.1"/>
    <property type="molecule type" value="Genomic_DNA"/>
</dbReference>
<gene>
    <name evidence="1" type="ORF">Apa02nite_029120</name>
</gene>
<dbReference type="Proteomes" id="UP000624709">
    <property type="component" value="Unassembled WGS sequence"/>
</dbReference>
<name>A0ABQ4B815_9ACTN</name>
<evidence type="ECO:0000313" key="1">
    <source>
        <dbReference type="EMBL" id="GIE66804.1"/>
    </source>
</evidence>
<organism evidence="1 2">
    <name type="scientific">Actinoplanes palleronii</name>
    <dbReference type="NCBI Taxonomy" id="113570"/>
    <lineage>
        <taxon>Bacteria</taxon>
        <taxon>Bacillati</taxon>
        <taxon>Actinomycetota</taxon>
        <taxon>Actinomycetes</taxon>
        <taxon>Micromonosporales</taxon>
        <taxon>Micromonosporaceae</taxon>
        <taxon>Actinoplanes</taxon>
    </lineage>
</organism>
<sequence length="55" mass="5555">MQNMGADMSSKKLGRFVGLVLALAVAIGGLGFAGASDEVAGTSAVLYHTLESVWG</sequence>
<reference evidence="1 2" key="1">
    <citation type="submission" date="2021-01" db="EMBL/GenBank/DDBJ databases">
        <title>Whole genome shotgun sequence of Actinoplanes palleronii NBRC 14916.</title>
        <authorList>
            <person name="Komaki H."/>
            <person name="Tamura T."/>
        </authorList>
    </citation>
    <scope>NUCLEOTIDE SEQUENCE [LARGE SCALE GENOMIC DNA]</scope>
    <source>
        <strain evidence="1 2">NBRC 14916</strain>
    </source>
</reference>
<comment type="caution">
    <text evidence="1">The sequence shown here is derived from an EMBL/GenBank/DDBJ whole genome shotgun (WGS) entry which is preliminary data.</text>
</comment>
<proteinExistence type="predicted"/>
<protein>
    <submittedName>
        <fullName evidence="1">Uncharacterized protein</fullName>
    </submittedName>
</protein>